<evidence type="ECO:0000256" key="4">
    <source>
        <dbReference type="ARBA" id="ARBA00022771"/>
    </source>
</evidence>
<sequence>MGRKTDGRVDFGGPPVMVVSSRPRTVEEIYADFANRHSALVRALTYDIDEVYSLCDPEKDSLCLHAQPNGLWEVVLPEEEVPPEIPEPLQGINFYRDAMLQKEWISLLAMHSDSWLLAVAFYFGAELNAIERERLFNLINELPTLFESVNEEKSNKGNGHSQNKSRNRRKRPSERQERILPEPYNNSHREEQEEEEDETLCGRCGQKGGEDEFWIGCDVCERWFHGKCVKITPAKAETIEQYMCPSCSSKRRRQ</sequence>
<name>A0AAN7L887_TRANT</name>
<evidence type="ECO:0000256" key="8">
    <source>
        <dbReference type="ARBA" id="ARBA00023163"/>
    </source>
</evidence>
<dbReference type="GO" id="GO:0003712">
    <property type="term" value="F:transcription coregulator activity"/>
    <property type="evidence" value="ECO:0007669"/>
    <property type="project" value="TreeGrafter"/>
</dbReference>
<keyword evidence="15" id="KW-1185">Reference proteome</keyword>
<dbReference type="GO" id="GO:0000976">
    <property type="term" value="F:transcription cis-regulatory region binding"/>
    <property type="evidence" value="ECO:0007669"/>
    <property type="project" value="TreeGrafter"/>
</dbReference>
<evidence type="ECO:0000259" key="13">
    <source>
        <dbReference type="PROSITE" id="PS50016"/>
    </source>
</evidence>
<dbReference type="InterPro" id="IPR013083">
    <property type="entry name" value="Znf_RING/FYVE/PHD"/>
</dbReference>
<organism evidence="14 15">
    <name type="scientific">Trapa natans</name>
    <name type="common">Water chestnut</name>
    <dbReference type="NCBI Taxonomy" id="22666"/>
    <lineage>
        <taxon>Eukaryota</taxon>
        <taxon>Viridiplantae</taxon>
        <taxon>Streptophyta</taxon>
        <taxon>Embryophyta</taxon>
        <taxon>Tracheophyta</taxon>
        <taxon>Spermatophyta</taxon>
        <taxon>Magnoliopsida</taxon>
        <taxon>eudicotyledons</taxon>
        <taxon>Gunneridae</taxon>
        <taxon>Pentapetalae</taxon>
        <taxon>rosids</taxon>
        <taxon>malvids</taxon>
        <taxon>Myrtales</taxon>
        <taxon>Lythraceae</taxon>
        <taxon>Trapa</taxon>
    </lineage>
</organism>
<dbReference type="PANTHER" id="PTHR12321">
    <property type="entry name" value="CPG BINDING PROTEIN"/>
    <property type="match status" value="1"/>
</dbReference>
<evidence type="ECO:0000256" key="1">
    <source>
        <dbReference type="ARBA" id="ARBA00004123"/>
    </source>
</evidence>
<feature type="region of interest" description="Disordered" evidence="12">
    <location>
        <begin position="150"/>
        <end position="200"/>
    </location>
</feature>
<evidence type="ECO:0000256" key="10">
    <source>
        <dbReference type="PROSITE-ProRule" id="PRU00146"/>
    </source>
</evidence>
<dbReference type="SMART" id="SM00249">
    <property type="entry name" value="PHD"/>
    <property type="match status" value="1"/>
</dbReference>
<dbReference type="InterPro" id="IPR011011">
    <property type="entry name" value="Znf_FYVE_PHD"/>
</dbReference>
<keyword evidence="4 10" id="KW-0863">Zinc-finger</keyword>
<evidence type="ECO:0000256" key="5">
    <source>
        <dbReference type="ARBA" id="ARBA00022833"/>
    </source>
</evidence>
<dbReference type="InterPro" id="IPR019787">
    <property type="entry name" value="Znf_PHD-finger"/>
</dbReference>
<evidence type="ECO:0000256" key="3">
    <source>
        <dbReference type="ARBA" id="ARBA00022723"/>
    </source>
</evidence>
<dbReference type="EMBL" id="JAXQNO010000018">
    <property type="protein sequence ID" value="KAK4776272.1"/>
    <property type="molecule type" value="Genomic_DNA"/>
</dbReference>
<dbReference type="InterPro" id="IPR001965">
    <property type="entry name" value="Znf_PHD"/>
</dbReference>
<dbReference type="PANTHER" id="PTHR12321:SF39">
    <property type="entry name" value="PHD FINGER PROTEIN ALFIN-LIKE 2"/>
    <property type="match status" value="1"/>
</dbReference>
<dbReference type="Pfam" id="PF12165">
    <property type="entry name" value="Alfin"/>
    <property type="match status" value="1"/>
</dbReference>
<dbReference type="Pfam" id="PF00628">
    <property type="entry name" value="PHD"/>
    <property type="match status" value="1"/>
</dbReference>
<dbReference type="InterPro" id="IPR021998">
    <property type="entry name" value="Alfin_N"/>
</dbReference>
<keyword evidence="6 11" id="KW-0156">Chromatin regulator</keyword>
<dbReference type="Gene3D" id="3.30.40.10">
    <property type="entry name" value="Zinc/RING finger domain, C3HC4 (zinc finger)"/>
    <property type="match status" value="1"/>
</dbReference>
<evidence type="ECO:0000256" key="2">
    <source>
        <dbReference type="ARBA" id="ARBA00010445"/>
    </source>
</evidence>
<dbReference type="InterPro" id="IPR019786">
    <property type="entry name" value="Zinc_finger_PHD-type_CS"/>
</dbReference>
<comment type="subunit">
    <text evidence="11">Interacts with H3K4me3 and to a lesser extent with H3K4me2.</text>
</comment>
<reference evidence="14 15" key="1">
    <citation type="journal article" date="2023" name="Hortic Res">
        <title>Pangenome of water caltrop reveals structural variations and asymmetric subgenome divergence after allopolyploidization.</title>
        <authorList>
            <person name="Zhang X."/>
            <person name="Chen Y."/>
            <person name="Wang L."/>
            <person name="Yuan Y."/>
            <person name="Fang M."/>
            <person name="Shi L."/>
            <person name="Lu R."/>
            <person name="Comes H.P."/>
            <person name="Ma Y."/>
            <person name="Chen Y."/>
            <person name="Huang G."/>
            <person name="Zhou Y."/>
            <person name="Zheng Z."/>
            <person name="Qiu Y."/>
        </authorList>
    </citation>
    <scope>NUCLEOTIDE SEQUENCE [LARGE SCALE GENOMIC DNA]</scope>
    <source>
        <strain evidence="14">F231</strain>
    </source>
</reference>
<dbReference type="PROSITE" id="PS50016">
    <property type="entry name" value="ZF_PHD_2"/>
    <property type="match status" value="1"/>
</dbReference>
<evidence type="ECO:0000313" key="14">
    <source>
        <dbReference type="EMBL" id="KAK4776272.1"/>
    </source>
</evidence>
<dbReference type="FunFam" id="3.30.40.10:FF:000306">
    <property type="entry name" value="PHD finger alfin-like protein"/>
    <property type="match status" value="1"/>
</dbReference>
<evidence type="ECO:0000256" key="6">
    <source>
        <dbReference type="ARBA" id="ARBA00022853"/>
    </source>
</evidence>
<comment type="caution">
    <text evidence="14">The sequence shown here is derived from an EMBL/GenBank/DDBJ whole genome shotgun (WGS) entry which is preliminary data.</text>
</comment>
<keyword evidence="3 11" id="KW-0479">Metal-binding</keyword>
<dbReference type="GO" id="GO:0042393">
    <property type="term" value="F:histone binding"/>
    <property type="evidence" value="ECO:0007669"/>
    <property type="project" value="UniProtKB-UniRule"/>
</dbReference>
<comment type="function">
    <text evidence="11">Histone-binding component that specifically recognizes H3 tails trimethylated on 'Lys-4' (H3K4me3), which mark transcription start sites of virtually all active genes.</text>
</comment>
<feature type="compositionally biased region" description="Basic residues" evidence="12">
    <location>
        <begin position="163"/>
        <end position="172"/>
    </location>
</feature>
<evidence type="ECO:0000256" key="12">
    <source>
        <dbReference type="SAM" id="MobiDB-lite"/>
    </source>
</evidence>
<evidence type="ECO:0000313" key="15">
    <source>
        <dbReference type="Proteomes" id="UP001346149"/>
    </source>
</evidence>
<dbReference type="CDD" id="cd15613">
    <property type="entry name" value="PHD_AL_plant"/>
    <property type="match status" value="1"/>
</dbReference>
<evidence type="ECO:0000256" key="9">
    <source>
        <dbReference type="ARBA" id="ARBA00023242"/>
    </source>
</evidence>
<keyword evidence="8 11" id="KW-0804">Transcription</keyword>
<dbReference type="SUPFAM" id="SSF57903">
    <property type="entry name" value="FYVE/PHD zinc finger"/>
    <property type="match status" value="1"/>
</dbReference>
<comment type="domain">
    <text evidence="11">The PHD-type zinc finger mediates the binding to H3K4me3.</text>
</comment>
<dbReference type="InterPro" id="IPR045104">
    <property type="entry name" value="Alfin"/>
</dbReference>
<evidence type="ECO:0000256" key="11">
    <source>
        <dbReference type="RuleBase" id="RU369089"/>
    </source>
</evidence>
<dbReference type="PROSITE" id="PS01359">
    <property type="entry name" value="ZF_PHD_1"/>
    <property type="match status" value="1"/>
</dbReference>
<dbReference type="GO" id="GO:0008270">
    <property type="term" value="F:zinc ion binding"/>
    <property type="evidence" value="ECO:0007669"/>
    <property type="project" value="UniProtKB-KW"/>
</dbReference>
<keyword evidence="7 11" id="KW-0805">Transcription regulation</keyword>
<feature type="domain" description="PHD-type" evidence="13">
    <location>
        <begin position="198"/>
        <end position="250"/>
    </location>
</feature>
<dbReference type="AlphaFoldDB" id="A0AAN7L887"/>
<evidence type="ECO:0000256" key="7">
    <source>
        <dbReference type="ARBA" id="ARBA00023015"/>
    </source>
</evidence>
<comment type="subcellular location">
    <subcellularLocation>
        <location evidence="1 11">Nucleus</location>
    </subcellularLocation>
</comment>
<dbReference type="InterPro" id="IPR044104">
    <property type="entry name" value="PHD_AL_plant"/>
</dbReference>
<proteinExistence type="inferred from homology"/>
<keyword evidence="5 11" id="KW-0862">Zinc</keyword>
<keyword evidence="9 11" id="KW-0539">Nucleus</keyword>
<comment type="similarity">
    <text evidence="2 11">Belongs to the Alfin family.</text>
</comment>
<protein>
    <recommendedName>
        <fullName evidence="11">PHD finger protein ALFIN-LIKE</fullName>
    </recommendedName>
</protein>
<dbReference type="GO" id="GO:0006355">
    <property type="term" value="P:regulation of DNA-templated transcription"/>
    <property type="evidence" value="ECO:0007669"/>
    <property type="project" value="UniProtKB-UniRule"/>
</dbReference>
<gene>
    <name evidence="14" type="ORF">SAY86_004960</name>
</gene>
<accession>A0AAN7L887</accession>
<dbReference type="GO" id="GO:0005634">
    <property type="term" value="C:nucleus"/>
    <property type="evidence" value="ECO:0007669"/>
    <property type="project" value="UniProtKB-SubCell"/>
</dbReference>
<dbReference type="Proteomes" id="UP001346149">
    <property type="component" value="Unassembled WGS sequence"/>
</dbReference>
<dbReference type="GO" id="GO:0006325">
    <property type="term" value="P:chromatin organization"/>
    <property type="evidence" value="ECO:0007669"/>
    <property type="project" value="UniProtKB-UniRule"/>
</dbReference>